<dbReference type="PANTHER" id="PTHR43392:SF2">
    <property type="entry name" value="AAA-TYPE ATPASE FAMILY PROTEIN _ ANKYRIN REPEAT FAMILY PROTEIN"/>
    <property type="match status" value="1"/>
</dbReference>
<dbReference type="InterPro" id="IPR000641">
    <property type="entry name" value="CbxX/CfxQ"/>
</dbReference>
<dbReference type="InterPro" id="IPR003959">
    <property type="entry name" value="ATPase_AAA_core"/>
</dbReference>
<dbReference type="PANTHER" id="PTHR43392">
    <property type="entry name" value="AAA-TYPE ATPASE FAMILY PROTEIN / ANKYRIN REPEAT FAMILY PROTEIN"/>
    <property type="match status" value="1"/>
</dbReference>
<dbReference type="InterPro" id="IPR050773">
    <property type="entry name" value="CbxX/CfxQ_RuBisCO_ESX"/>
</dbReference>
<organism evidence="6">
    <name type="scientific">Streptomyces haneummycinicus</name>
    <dbReference type="NCBI Taxonomy" id="3074435"/>
    <lineage>
        <taxon>Bacteria</taxon>
        <taxon>Bacillati</taxon>
        <taxon>Actinomycetota</taxon>
        <taxon>Actinomycetes</taxon>
        <taxon>Kitasatosporales</taxon>
        <taxon>Streptomycetaceae</taxon>
        <taxon>Streptomyces</taxon>
    </lineage>
</organism>
<dbReference type="PRINTS" id="PR00819">
    <property type="entry name" value="CBXCFQXSUPER"/>
</dbReference>
<evidence type="ECO:0000313" key="6">
    <source>
        <dbReference type="EMBL" id="BFO15461.1"/>
    </source>
</evidence>
<protein>
    <recommendedName>
        <fullName evidence="5">ATPase AAA-type core domain-containing protein</fullName>
    </recommendedName>
</protein>
<name>A0AAT9HDN3_9ACTN</name>
<comment type="similarity">
    <text evidence="1">Belongs to the CbxX/CfxQ family.</text>
</comment>
<evidence type="ECO:0000256" key="1">
    <source>
        <dbReference type="ARBA" id="ARBA00010378"/>
    </source>
</evidence>
<evidence type="ECO:0000256" key="3">
    <source>
        <dbReference type="ARBA" id="ARBA00022840"/>
    </source>
</evidence>
<gene>
    <name evidence="6" type="ORF">SHKM778_18490</name>
</gene>
<accession>A0AAT9HDN3</accession>
<keyword evidence="3" id="KW-0067">ATP-binding</keyword>
<evidence type="ECO:0000259" key="5">
    <source>
        <dbReference type="Pfam" id="PF00004"/>
    </source>
</evidence>
<dbReference type="GO" id="GO:0016887">
    <property type="term" value="F:ATP hydrolysis activity"/>
    <property type="evidence" value="ECO:0007669"/>
    <property type="project" value="InterPro"/>
</dbReference>
<dbReference type="AlphaFoldDB" id="A0AAT9HDN3"/>
<feature type="compositionally biased region" description="Basic residues" evidence="4">
    <location>
        <begin position="105"/>
        <end position="115"/>
    </location>
</feature>
<reference evidence="6" key="2">
    <citation type="submission" date="2024-07" db="EMBL/GenBank/DDBJ databases">
        <title>Streptomyces haneummycinica sp. nov., a new antibiotic-producing actinobacterium isolated from marine sediment.</title>
        <authorList>
            <person name="Uemura M."/>
            <person name="Hamada M."/>
            <person name="Hirano S."/>
            <person name="Kobayashi K."/>
            <person name="Ohshiro T."/>
            <person name="Kobayashi T."/>
            <person name="Terahara T."/>
        </authorList>
    </citation>
    <scope>NUCLEOTIDE SEQUENCE</scope>
    <source>
        <strain evidence="6">KM77-8</strain>
    </source>
</reference>
<feature type="domain" description="ATPase AAA-type core" evidence="5">
    <location>
        <begin position="28"/>
        <end position="104"/>
    </location>
</feature>
<evidence type="ECO:0000256" key="4">
    <source>
        <dbReference type="SAM" id="MobiDB-lite"/>
    </source>
</evidence>
<dbReference type="SUPFAM" id="SSF52540">
    <property type="entry name" value="P-loop containing nucleoside triphosphate hydrolases"/>
    <property type="match status" value="1"/>
</dbReference>
<dbReference type="Gene3D" id="3.40.50.300">
    <property type="entry name" value="P-loop containing nucleotide triphosphate hydrolases"/>
    <property type="match status" value="1"/>
</dbReference>
<keyword evidence="2" id="KW-0547">Nucleotide-binding</keyword>
<proteinExistence type="inferred from homology"/>
<dbReference type="EMBL" id="AP035768">
    <property type="protein sequence ID" value="BFO15461.1"/>
    <property type="molecule type" value="Genomic_DNA"/>
</dbReference>
<sequence length="125" mass="13394">MSTLVNLNQLAERRRRLGMPVPSMSRHLIFAGPPGTGKTTVARLYGSILADLGVLRSGHLVEVARADLVAQVIGGTAIKTTEAFNSALGGVLFIDEAYTLTPRGRVQRLRPRSRRHPAEADGGPP</sequence>
<feature type="region of interest" description="Disordered" evidence="4">
    <location>
        <begin position="105"/>
        <end position="125"/>
    </location>
</feature>
<reference evidence="6" key="1">
    <citation type="submission" date="2024-06" db="EMBL/GenBank/DDBJ databases">
        <authorList>
            <consortium name="consrtm"/>
            <person name="Uemura M."/>
            <person name="Terahara T."/>
        </authorList>
    </citation>
    <scope>NUCLEOTIDE SEQUENCE</scope>
    <source>
        <strain evidence="6">KM77-8</strain>
    </source>
</reference>
<dbReference type="CDD" id="cd00009">
    <property type="entry name" value="AAA"/>
    <property type="match status" value="1"/>
</dbReference>
<dbReference type="InterPro" id="IPR027417">
    <property type="entry name" value="P-loop_NTPase"/>
</dbReference>
<evidence type="ECO:0000256" key="2">
    <source>
        <dbReference type="ARBA" id="ARBA00022741"/>
    </source>
</evidence>
<dbReference type="Pfam" id="PF00004">
    <property type="entry name" value="AAA"/>
    <property type="match status" value="1"/>
</dbReference>
<dbReference type="GO" id="GO:0005524">
    <property type="term" value="F:ATP binding"/>
    <property type="evidence" value="ECO:0007669"/>
    <property type="project" value="UniProtKB-KW"/>
</dbReference>